<reference evidence="1" key="1">
    <citation type="journal article" date="2022" name="Res Sq">
        <title>Evolution of multicellular longitudinally dividing oral cavity symbionts (Neisseriaceae).</title>
        <authorList>
            <person name="Nyongesa S."/>
            <person name="Weber P."/>
            <person name="Bernet E."/>
            <person name="Pullido F."/>
            <person name="Nieckarz M."/>
            <person name="Delaby M."/>
            <person name="Nieves C."/>
            <person name="Viehboeck T."/>
            <person name="Krause N."/>
            <person name="Rivera-Millot A."/>
            <person name="Nakamura A."/>
            <person name="Vischer N."/>
            <person name="VanNieuwenhze M."/>
            <person name="Brun Y."/>
            <person name="Cava F."/>
            <person name="Bulgheresi S."/>
            <person name="Veyrier F."/>
        </authorList>
    </citation>
    <scope>NUCLEOTIDE SEQUENCE</scope>
    <source>
        <strain evidence="1">17694</strain>
    </source>
</reference>
<protein>
    <submittedName>
        <fullName evidence="1">Type III-B CRISPR module-associated Cmr3 family protein</fullName>
    </submittedName>
</protein>
<reference evidence="1" key="2">
    <citation type="submission" date="2024-09" db="EMBL/GenBank/DDBJ databases">
        <authorList>
            <person name="Veyrier F.J."/>
        </authorList>
    </citation>
    <scope>NUCLEOTIDE SEQUENCE</scope>
    <source>
        <strain evidence="1">17694</strain>
    </source>
</reference>
<dbReference type="Gene3D" id="3.30.70.2940">
    <property type="match status" value="1"/>
</dbReference>
<dbReference type="Pfam" id="PF09700">
    <property type="entry name" value="Cas_Cmr3"/>
    <property type="match status" value="1"/>
</dbReference>
<dbReference type="KEGG" id="ckh:LVJ77_10220"/>
<proteinExistence type="predicted"/>
<dbReference type="RefSeq" id="WP_027010101.1">
    <property type="nucleotide sequence ID" value="NZ_CP091521.1"/>
</dbReference>
<organism evidence="1 2">
    <name type="scientific">Conchiformibius kuhniae</name>
    <dbReference type="NCBI Taxonomy" id="211502"/>
    <lineage>
        <taxon>Bacteria</taxon>
        <taxon>Pseudomonadati</taxon>
        <taxon>Pseudomonadota</taxon>
        <taxon>Betaproteobacteria</taxon>
        <taxon>Neisseriales</taxon>
        <taxon>Neisseriaceae</taxon>
        <taxon>Conchiformibius</taxon>
    </lineage>
</organism>
<dbReference type="EMBL" id="CP091521">
    <property type="protein sequence ID" value="UOP04600.2"/>
    <property type="molecule type" value="Genomic_DNA"/>
</dbReference>
<dbReference type="Proteomes" id="UP000831534">
    <property type="component" value="Chromosome"/>
</dbReference>
<accession>A0A8T9MRS2</accession>
<dbReference type="AlphaFoldDB" id="A0A8T9MRS2"/>
<gene>
    <name evidence="1" type="ORF">LVJ77_10220</name>
</gene>
<sequence length="384" mass="41450">MRNYWIDALSPLVFRSGKPFGAQSDTHDIAFPLPSAAAGLVRTCVMRQNGWHDLSNEQSAQLNRIAAHGLFLARQRADGETVLLLPKPADALYLRHPDTQETLLVRLSPRAADADCGSDLPAGLLPVRMSAEHEHLNGKPQSGAKYWCAEDFAKWQNGAALSFDTVKQNGANDLPTETRTHTAVDAQSGAAKDAQLFQTTAYDFSPAAKKRQEGGGWQPHRYGFVIRTEQDLAEGLVCFGGEGRLSRLHALAQDAGAAFAAPSDAAGVRLTLLTPAIFKNGWLPGWLDEKTLCGTFPHTDVRVKLRAAALERWQPVSGWDLHRHQPKAMRKAVPAGSVYWLECETGGAAALADAAGKALSDHPQDRLDGFGIAALAAWTPPQAA</sequence>
<dbReference type="InterPro" id="IPR019117">
    <property type="entry name" value="CRISPR-assoc_protein_Cmr3"/>
</dbReference>
<evidence type="ECO:0000313" key="2">
    <source>
        <dbReference type="Proteomes" id="UP000831534"/>
    </source>
</evidence>
<dbReference type="Gene3D" id="2.60.40.4350">
    <property type="match status" value="1"/>
</dbReference>
<evidence type="ECO:0000313" key="1">
    <source>
        <dbReference type="EMBL" id="UOP04600.2"/>
    </source>
</evidence>
<keyword evidence="2" id="KW-1185">Reference proteome</keyword>
<name>A0A8T9MRS2_9NEIS</name>